<name>A0A6J6ITU0_9ZZZZ</name>
<protein>
    <submittedName>
        <fullName evidence="2">Unannotated protein</fullName>
    </submittedName>
</protein>
<dbReference type="EMBL" id="CAEZVM010000008">
    <property type="protein sequence ID" value="CAB4627723.1"/>
    <property type="molecule type" value="Genomic_DNA"/>
</dbReference>
<evidence type="ECO:0000259" key="1">
    <source>
        <dbReference type="Pfam" id="PF24254"/>
    </source>
</evidence>
<evidence type="ECO:0000313" key="2">
    <source>
        <dbReference type="EMBL" id="CAB4627723.1"/>
    </source>
</evidence>
<gene>
    <name evidence="2" type="ORF">UFOPK2032_00370</name>
</gene>
<organism evidence="2">
    <name type="scientific">freshwater metagenome</name>
    <dbReference type="NCBI Taxonomy" id="449393"/>
    <lineage>
        <taxon>unclassified sequences</taxon>
        <taxon>metagenomes</taxon>
        <taxon>ecological metagenomes</taxon>
    </lineage>
</organism>
<dbReference type="AlphaFoldDB" id="A0A6J6ITU0"/>
<dbReference type="InterPro" id="IPR055878">
    <property type="entry name" value="DUF7455"/>
</dbReference>
<feature type="domain" description="DUF7455" evidence="1">
    <location>
        <begin position="15"/>
        <end position="67"/>
    </location>
</feature>
<reference evidence="2" key="1">
    <citation type="submission" date="2020-05" db="EMBL/GenBank/DDBJ databases">
        <authorList>
            <person name="Chiriac C."/>
            <person name="Salcher M."/>
            <person name="Ghai R."/>
            <person name="Kavagutti S V."/>
        </authorList>
    </citation>
    <scope>NUCLEOTIDE SEQUENCE</scope>
</reference>
<proteinExistence type="predicted"/>
<accession>A0A6J6ITU0</accession>
<dbReference type="Pfam" id="PF24254">
    <property type="entry name" value="DUF7455"/>
    <property type="match status" value="1"/>
</dbReference>
<sequence length="70" mass="7580">MQPVEATEQNPGGTLKAADRCDVCGAQAYIRVSLATGELLFCAHHGKANKEKLEPIAKGWLDETDKLLAR</sequence>